<evidence type="ECO:0000259" key="3">
    <source>
        <dbReference type="Pfam" id="PF25897"/>
    </source>
</evidence>
<feature type="domain" description="LolA-like" evidence="4">
    <location>
        <begin position="240"/>
        <end position="473"/>
    </location>
</feature>
<keyword evidence="2" id="KW-0732">Signal</keyword>
<evidence type="ECO:0000259" key="4">
    <source>
        <dbReference type="Pfam" id="PF25898"/>
    </source>
</evidence>
<dbReference type="AlphaFoldDB" id="A0A915BWT7"/>
<feature type="signal peptide" evidence="2">
    <location>
        <begin position="1"/>
        <end position="22"/>
    </location>
</feature>
<feature type="transmembrane region" description="Helical" evidence="1">
    <location>
        <begin position="619"/>
        <end position="642"/>
    </location>
</feature>
<dbReference type="Proteomes" id="UP000887569">
    <property type="component" value="Unplaced"/>
</dbReference>
<dbReference type="PANTHER" id="PTHR36902">
    <property type="entry name" value="ENRICHED IN SURFACE-LABELED PROTEOME PROTEIN 9"/>
    <property type="match status" value="1"/>
</dbReference>
<evidence type="ECO:0000313" key="8">
    <source>
        <dbReference type="WBParaSite" id="PgR065_g042_t02"/>
    </source>
</evidence>
<keyword evidence="6" id="KW-1185">Reference proteome</keyword>
<accession>A0A915BWT7</accession>
<reference evidence="7 8" key="1">
    <citation type="submission" date="2022-11" db="UniProtKB">
        <authorList>
            <consortium name="WormBaseParasite"/>
        </authorList>
    </citation>
    <scope>IDENTIFICATION</scope>
</reference>
<evidence type="ECO:0000313" key="6">
    <source>
        <dbReference type="Proteomes" id="UP000887569"/>
    </source>
</evidence>
<keyword evidence="1" id="KW-0812">Transmembrane</keyword>
<evidence type="ECO:0000256" key="2">
    <source>
        <dbReference type="SAM" id="SignalP"/>
    </source>
</evidence>
<dbReference type="PANTHER" id="PTHR36902:SF1">
    <property type="entry name" value="ENRICHED IN SURFACE-LABELED PROTEOME PROTEIN 9"/>
    <property type="match status" value="1"/>
</dbReference>
<keyword evidence="1" id="KW-1133">Transmembrane helix</keyword>
<feature type="domain" description="LolA-like" evidence="3">
    <location>
        <begin position="37"/>
        <end position="231"/>
    </location>
</feature>
<dbReference type="InterPro" id="IPR058831">
    <property type="entry name" value="LolA-like_dom_2nd"/>
</dbReference>
<feature type="chain" id="PRO_5038276148" evidence="2">
    <location>
        <begin position="23"/>
        <end position="656"/>
    </location>
</feature>
<dbReference type="WBParaSite" id="PgR065_g042_t03">
    <property type="protein sequence ID" value="PgR065_g042_t03"/>
    <property type="gene ID" value="PgR065_g042"/>
</dbReference>
<evidence type="ECO:0000259" key="5">
    <source>
        <dbReference type="Pfam" id="PF25899"/>
    </source>
</evidence>
<dbReference type="Pfam" id="PF25898">
    <property type="entry name" value="LolA_2nd_metazoa"/>
    <property type="match status" value="1"/>
</dbReference>
<organism evidence="6 7">
    <name type="scientific">Parascaris univalens</name>
    <name type="common">Nematode worm</name>
    <dbReference type="NCBI Taxonomy" id="6257"/>
    <lineage>
        <taxon>Eukaryota</taxon>
        <taxon>Metazoa</taxon>
        <taxon>Ecdysozoa</taxon>
        <taxon>Nematoda</taxon>
        <taxon>Chromadorea</taxon>
        <taxon>Rhabditida</taxon>
        <taxon>Spirurina</taxon>
        <taxon>Ascaridomorpha</taxon>
        <taxon>Ascaridoidea</taxon>
        <taxon>Ascarididae</taxon>
        <taxon>Parascaris</taxon>
    </lineage>
</organism>
<evidence type="ECO:0000313" key="7">
    <source>
        <dbReference type="WBParaSite" id="PgR065_g042_t01"/>
    </source>
</evidence>
<dbReference type="InterPro" id="IPR058830">
    <property type="entry name" value="LolA-like_dom_1st"/>
</dbReference>
<proteinExistence type="predicted"/>
<dbReference type="InterPro" id="IPR058265">
    <property type="entry name" value="DUF7959"/>
</dbReference>
<dbReference type="WBParaSite" id="PgR065_g042_t02">
    <property type="protein sequence ID" value="PgR065_g042_t02"/>
    <property type="gene ID" value="PgR065_g042"/>
</dbReference>
<protein>
    <submittedName>
        <fullName evidence="7 8">Uncharacterized protein</fullName>
    </submittedName>
</protein>
<keyword evidence="1" id="KW-0472">Membrane</keyword>
<feature type="domain" description="DUF7959" evidence="5">
    <location>
        <begin position="479"/>
        <end position="599"/>
    </location>
</feature>
<dbReference type="WBParaSite" id="PgR065_g042_t01">
    <property type="protein sequence ID" value="PgR065_g042_t01"/>
    <property type="gene ID" value="PgR065_g042"/>
</dbReference>
<sequence length="656" mass="71672">MGAPGIVVIVLAYCSLYSCADGSTIECASNETHAPGEIPAKVEFPQNYTAVVRYSCCNKTNALISELKTSSSLKIKRITRHATTNFIIGKTKVTFNESWCSTLQNASLSDEIYSLPKMAADALHFDGLSIAHLVHSILGANFSEKIYANGTVTVGGVEAVRWIGCQHQLGAGTTGMQVEVAFAGLNSTAPYSPQIQNPIVLSVLIILYNETDKTIMDRVSFDIPEVDTPKGIVTDELDLPQGVYCNGMEFSEIRASLPNKFDASFDYTDINGKIVHNVDMLYDADERIISFRLNALADRDAPFIGNASLPKDFSLVDVIHDFKFGLQYILDGDNNACKEVKAIDADFGDVLTLDVATKQIDMKSVTEVVMNVSKAEFYYGGKRFSEEGIELELYVSRSAPSTEGGAYSVVELLFSTQPWIFDSSAAPFLHSVIQYHKNESGMEVGRTVIRLHSFRNSSGQTTRWTTVSAYPCLRLVEDSYLYVHLKNNSLPALEKLGLSKVQSALKEAIAHAAGVSVLRVANFFFKQIQENVVAFFVIGEASGVAPANTKGRMNESSAVEARELLNSTLMDRDVSFFVFGSDLSKTELKLARTSLGVIPSKWAPTPSAPSFNGYTGGSMFVLGVFMLLLGVGIGVGGMFFVWKRQRITGLAYQVFE</sequence>
<dbReference type="Pfam" id="PF25899">
    <property type="entry name" value="DUF7959"/>
    <property type="match status" value="1"/>
</dbReference>
<dbReference type="Pfam" id="PF25897">
    <property type="entry name" value="LolA_1st_nematode"/>
    <property type="match status" value="1"/>
</dbReference>
<evidence type="ECO:0000256" key="1">
    <source>
        <dbReference type="SAM" id="Phobius"/>
    </source>
</evidence>
<name>A0A915BWT7_PARUN</name>